<sequence length="865" mass="96326">MGPMGIYIRSCEDPAESKAYEDREYEDTHSLYTGVTNPTMGSTGMYRTFCREQSQSVFYEVTEDEDTSSSLYSTPDVAVGPCHCCCQQRTLQTKDLSSTRTVKQKSVLCSSRTLRQVQCYSAYISALVIVIIAVIVPVSVAHGASSFTRDFLPRSVVYRDSLASQSFPGNSSHKDHFRLLQQDGDSLIIGARNIVYNISVKTLKEDYSQRLEWNSHNQDSITCFSKGKSQEVCQNYIRVLAKKDDGAFLVCGTNAFKPLCREYIQLEDGSFSFTETNGVGKCPFDPNHNSTYVFTNGDLYSGTVADFQGITPLIIKDNLKTDPNNYKELNAPDFVHSFEYGEHVFFMFREKAVEYMNCGKRVYSRVARVCKKDRGAASSRFRNSWTSFLKSRLNCSVPGDFPFYFDEIQSSSNVISGIYGEKQDEIIYAVFTTPHNSIPGSAVCAFSMRSILDTFEGDFKEQETQDSNWLPVHRSKVPEPRPGMCVNNSQSLPDANVDFIKKHPLMDEAVPALFGQPLILKATFDYRFSVLAVDPQVPLHTGGTVDVFFIATDSGMILKAINALSSFTLTETEPVIIEEIHAVDGPIVNLQLVKESNGEGKLIIITDEEVKTISLHRCHVAKSCSSCVALQDPYCVWYESWGRCQSVHDKLSGPAFQNVTFGTHMQCPHEGDNEVYDYFPTSVQQTTGPAVVYDIEGDVSLSNRIPLEEGIYPVDPSLKNSDNISNEIIPNLSKNHNSGYALAEGETNGPIIGASIGRNAYTAETLAIAVTVSCVGALVIGFICGFLISRRCKVDDDHRDDIRYLDTKLAKRDNLSPSIEPNMYFTNNKQMNNLVTNFNPKNTNGKQINTTTNSLMLKPVKCAYI</sequence>
<evidence type="ECO:0000259" key="8">
    <source>
        <dbReference type="PROSITE" id="PS51004"/>
    </source>
</evidence>
<dbReference type="GO" id="GO:0005886">
    <property type="term" value="C:plasma membrane"/>
    <property type="evidence" value="ECO:0007669"/>
    <property type="project" value="TreeGrafter"/>
</dbReference>
<evidence type="ECO:0000256" key="4">
    <source>
        <dbReference type="ARBA" id="ARBA00023157"/>
    </source>
</evidence>
<feature type="transmembrane region" description="Helical" evidence="7">
    <location>
        <begin position="120"/>
        <end position="140"/>
    </location>
</feature>
<dbReference type="SUPFAM" id="SSF101912">
    <property type="entry name" value="Sema domain"/>
    <property type="match status" value="1"/>
</dbReference>
<dbReference type="Pfam" id="PF01437">
    <property type="entry name" value="PSI"/>
    <property type="match status" value="1"/>
</dbReference>
<feature type="domain" description="Sema" evidence="8">
    <location>
        <begin position="149"/>
        <end position="615"/>
    </location>
</feature>
<evidence type="ECO:0000256" key="7">
    <source>
        <dbReference type="SAM" id="Phobius"/>
    </source>
</evidence>
<keyword evidence="2" id="KW-0524">Neurogenesis</keyword>
<dbReference type="GO" id="GO:0045499">
    <property type="term" value="F:chemorepellent activity"/>
    <property type="evidence" value="ECO:0007669"/>
    <property type="project" value="TreeGrafter"/>
</dbReference>
<reference evidence="9 10" key="1">
    <citation type="submission" date="2024-05" db="EMBL/GenBank/DDBJ databases">
        <authorList>
            <person name="Wallberg A."/>
        </authorList>
    </citation>
    <scope>NUCLEOTIDE SEQUENCE [LARGE SCALE GENOMIC DNA]</scope>
</reference>
<comment type="subcellular location">
    <subcellularLocation>
        <location evidence="1">Membrane</location>
    </subcellularLocation>
</comment>
<dbReference type="AlphaFoldDB" id="A0AAV2RMV4"/>
<comment type="caution">
    <text evidence="6">Lacks conserved residue(s) required for the propagation of feature annotation.</text>
</comment>
<evidence type="ECO:0000256" key="6">
    <source>
        <dbReference type="PROSITE-ProRule" id="PRU00352"/>
    </source>
</evidence>
<evidence type="ECO:0000256" key="2">
    <source>
        <dbReference type="ARBA" id="ARBA00022902"/>
    </source>
</evidence>
<dbReference type="InterPro" id="IPR027231">
    <property type="entry name" value="Semaphorin"/>
</dbReference>
<evidence type="ECO:0000256" key="5">
    <source>
        <dbReference type="ARBA" id="ARBA00023180"/>
    </source>
</evidence>
<dbReference type="SUPFAM" id="SSF103575">
    <property type="entry name" value="Plexin repeat"/>
    <property type="match status" value="1"/>
</dbReference>
<proteinExistence type="predicted"/>
<dbReference type="InterPro" id="IPR002165">
    <property type="entry name" value="Plexin_repeat"/>
</dbReference>
<keyword evidence="10" id="KW-1185">Reference proteome</keyword>
<dbReference type="GO" id="GO:0071526">
    <property type="term" value="P:semaphorin-plexin signaling pathway"/>
    <property type="evidence" value="ECO:0007669"/>
    <property type="project" value="TreeGrafter"/>
</dbReference>
<dbReference type="FunFam" id="2.130.10.10:FF:000346">
    <property type="entry name" value="Sema-1a, isoform D"/>
    <property type="match status" value="1"/>
</dbReference>
<dbReference type="Gene3D" id="3.30.1680.10">
    <property type="entry name" value="ligand-binding face of the semaphorins, domain 2"/>
    <property type="match status" value="1"/>
</dbReference>
<dbReference type="InterPro" id="IPR015943">
    <property type="entry name" value="WD40/YVTN_repeat-like_dom_sf"/>
</dbReference>
<dbReference type="Proteomes" id="UP001497623">
    <property type="component" value="Unassembled WGS sequence"/>
</dbReference>
<evidence type="ECO:0000313" key="9">
    <source>
        <dbReference type="EMBL" id="CAL4126155.1"/>
    </source>
</evidence>
<evidence type="ECO:0000256" key="1">
    <source>
        <dbReference type="ARBA" id="ARBA00004370"/>
    </source>
</evidence>
<dbReference type="InterPro" id="IPR001627">
    <property type="entry name" value="Semap_dom"/>
</dbReference>
<protein>
    <recommendedName>
        <fullName evidence="8">Sema domain-containing protein</fullName>
    </recommendedName>
</protein>
<keyword evidence="7" id="KW-0812">Transmembrane</keyword>
<dbReference type="Pfam" id="PF01403">
    <property type="entry name" value="Sema"/>
    <property type="match status" value="1"/>
</dbReference>
<evidence type="ECO:0000313" key="10">
    <source>
        <dbReference type="Proteomes" id="UP001497623"/>
    </source>
</evidence>
<feature type="transmembrane region" description="Helical" evidence="7">
    <location>
        <begin position="766"/>
        <end position="789"/>
    </location>
</feature>
<dbReference type="Gene3D" id="2.130.10.10">
    <property type="entry name" value="YVTN repeat-like/Quinoprotein amine dehydrogenase"/>
    <property type="match status" value="1"/>
</dbReference>
<dbReference type="SMART" id="SM00423">
    <property type="entry name" value="PSI"/>
    <property type="match status" value="1"/>
</dbReference>
<dbReference type="SMART" id="SM00630">
    <property type="entry name" value="Sema"/>
    <property type="match status" value="1"/>
</dbReference>
<dbReference type="GO" id="GO:0030335">
    <property type="term" value="P:positive regulation of cell migration"/>
    <property type="evidence" value="ECO:0007669"/>
    <property type="project" value="TreeGrafter"/>
</dbReference>
<dbReference type="PANTHER" id="PTHR11036:SF127">
    <property type="entry name" value="SEMAPHORIN-1A"/>
    <property type="match status" value="1"/>
</dbReference>
<dbReference type="PANTHER" id="PTHR11036">
    <property type="entry name" value="SEMAPHORIN"/>
    <property type="match status" value="1"/>
</dbReference>
<keyword evidence="3 7" id="KW-0472">Membrane</keyword>
<keyword evidence="4" id="KW-1015">Disulfide bond</keyword>
<keyword evidence="7" id="KW-1133">Transmembrane helix</keyword>
<dbReference type="InterPro" id="IPR036352">
    <property type="entry name" value="Semap_dom_sf"/>
</dbReference>
<keyword evidence="5" id="KW-0325">Glycoprotein</keyword>
<dbReference type="GO" id="GO:0007411">
    <property type="term" value="P:axon guidance"/>
    <property type="evidence" value="ECO:0007669"/>
    <property type="project" value="TreeGrafter"/>
</dbReference>
<gene>
    <name evidence="9" type="ORF">MNOR_LOCUS25420</name>
</gene>
<evidence type="ECO:0000256" key="3">
    <source>
        <dbReference type="ARBA" id="ARBA00023136"/>
    </source>
</evidence>
<organism evidence="9 10">
    <name type="scientific">Meganyctiphanes norvegica</name>
    <name type="common">Northern krill</name>
    <name type="synonym">Thysanopoda norvegica</name>
    <dbReference type="NCBI Taxonomy" id="48144"/>
    <lineage>
        <taxon>Eukaryota</taxon>
        <taxon>Metazoa</taxon>
        <taxon>Ecdysozoa</taxon>
        <taxon>Arthropoda</taxon>
        <taxon>Crustacea</taxon>
        <taxon>Multicrustacea</taxon>
        <taxon>Malacostraca</taxon>
        <taxon>Eumalacostraca</taxon>
        <taxon>Eucarida</taxon>
        <taxon>Euphausiacea</taxon>
        <taxon>Euphausiidae</taxon>
        <taxon>Meganyctiphanes</taxon>
    </lineage>
</organism>
<dbReference type="InterPro" id="IPR016201">
    <property type="entry name" value="PSI"/>
</dbReference>
<name>A0AAV2RMV4_MEGNR</name>
<dbReference type="GO" id="GO:0030215">
    <property type="term" value="F:semaphorin receptor binding"/>
    <property type="evidence" value="ECO:0007669"/>
    <property type="project" value="InterPro"/>
</dbReference>
<accession>A0AAV2RMV4</accession>
<dbReference type="PROSITE" id="PS51004">
    <property type="entry name" value="SEMA"/>
    <property type="match status" value="1"/>
</dbReference>
<dbReference type="EMBL" id="CAXKWB010024243">
    <property type="protein sequence ID" value="CAL4126155.1"/>
    <property type="molecule type" value="Genomic_DNA"/>
</dbReference>
<comment type="caution">
    <text evidence="9">The sequence shown here is derived from an EMBL/GenBank/DDBJ whole genome shotgun (WGS) entry which is preliminary data.</text>
</comment>